<protein>
    <submittedName>
        <fullName evidence="2">Uncharacterized protein</fullName>
    </submittedName>
</protein>
<organism evidence="2 3">
    <name type="scientific">Klebsormidium nitens</name>
    <name type="common">Green alga</name>
    <name type="synonym">Ulothrix nitens</name>
    <dbReference type="NCBI Taxonomy" id="105231"/>
    <lineage>
        <taxon>Eukaryota</taxon>
        <taxon>Viridiplantae</taxon>
        <taxon>Streptophyta</taxon>
        <taxon>Klebsormidiophyceae</taxon>
        <taxon>Klebsormidiales</taxon>
        <taxon>Klebsormidiaceae</taxon>
        <taxon>Klebsormidium</taxon>
    </lineage>
</organism>
<feature type="transmembrane region" description="Helical" evidence="1">
    <location>
        <begin position="148"/>
        <end position="166"/>
    </location>
</feature>
<evidence type="ECO:0000313" key="3">
    <source>
        <dbReference type="Proteomes" id="UP000054558"/>
    </source>
</evidence>
<dbReference type="EMBL" id="DF237063">
    <property type="protein sequence ID" value="GAQ82538.1"/>
    <property type="molecule type" value="Genomic_DNA"/>
</dbReference>
<feature type="transmembrane region" description="Helical" evidence="1">
    <location>
        <begin position="178"/>
        <end position="201"/>
    </location>
</feature>
<dbReference type="Pfam" id="PF06549">
    <property type="entry name" value="DUF1118"/>
    <property type="match status" value="1"/>
</dbReference>
<dbReference type="AlphaFoldDB" id="A0A1Y1I340"/>
<dbReference type="Proteomes" id="UP000054558">
    <property type="component" value="Unassembled WGS sequence"/>
</dbReference>
<proteinExistence type="predicted"/>
<keyword evidence="3" id="KW-1185">Reference proteome</keyword>
<evidence type="ECO:0000313" key="2">
    <source>
        <dbReference type="EMBL" id="GAQ82538.1"/>
    </source>
</evidence>
<gene>
    <name evidence="2" type="ORF">KFL_001140260</name>
</gene>
<sequence>MASQVATQCCTVTGLAGARSLGSAHGLPEGLKVSPVMNRKVQRSARKSSIVAMVPKKKVNAYDEAWTKSFFGTGYFAESSETAGANIIQSLEKKKLLSGIEKAGVLSKLEGAGLSLSTIEKLGLLSKAEKFGLLSLVENLAGTNPGVIASYALPLFAASIASIVFIPDDTTVLLALQYTLAVLCLAGAGGAFVTALVLGALQD</sequence>
<dbReference type="OrthoDB" id="444029at2759"/>
<name>A0A1Y1I340_KLENI</name>
<keyword evidence="1" id="KW-1133">Transmembrane helix</keyword>
<dbReference type="InterPro" id="IPR009500">
    <property type="entry name" value="DUF1118"/>
</dbReference>
<evidence type="ECO:0000256" key="1">
    <source>
        <dbReference type="SAM" id="Phobius"/>
    </source>
</evidence>
<keyword evidence="1" id="KW-0472">Membrane</keyword>
<keyword evidence="1" id="KW-0812">Transmembrane</keyword>
<accession>A0A1Y1I340</accession>
<dbReference type="OMA" id="DDNWKKQ"/>
<reference evidence="2 3" key="1">
    <citation type="journal article" date="2014" name="Nat. Commun.">
        <title>Klebsormidium flaccidum genome reveals primary factors for plant terrestrial adaptation.</title>
        <authorList>
            <person name="Hori K."/>
            <person name="Maruyama F."/>
            <person name="Fujisawa T."/>
            <person name="Togashi T."/>
            <person name="Yamamoto N."/>
            <person name="Seo M."/>
            <person name="Sato S."/>
            <person name="Yamada T."/>
            <person name="Mori H."/>
            <person name="Tajima N."/>
            <person name="Moriyama T."/>
            <person name="Ikeuchi M."/>
            <person name="Watanabe M."/>
            <person name="Wada H."/>
            <person name="Kobayashi K."/>
            <person name="Saito M."/>
            <person name="Masuda T."/>
            <person name="Sasaki-Sekimoto Y."/>
            <person name="Mashiguchi K."/>
            <person name="Awai K."/>
            <person name="Shimojima M."/>
            <person name="Masuda S."/>
            <person name="Iwai M."/>
            <person name="Nobusawa T."/>
            <person name="Narise T."/>
            <person name="Kondo S."/>
            <person name="Saito H."/>
            <person name="Sato R."/>
            <person name="Murakawa M."/>
            <person name="Ihara Y."/>
            <person name="Oshima-Yamada Y."/>
            <person name="Ohtaka K."/>
            <person name="Satoh M."/>
            <person name="Sonobe K."/>
            <person name="Ishii M."/>
            <person name="Ohtani R."/>
            <person name="Kanamori-Sato M."/>
            <person name="Honoki R."/>
            <person name="Miyazaki D."/>
            <person name="Mochizuki H."/>
            <person name="Umetsu J."/>
            <person name="Higashi K."/>
            <person name="Shibata D."/>
            <person name="Kamiya Y."/>
            <person name="Sato N."/>
            <person name="Nakamura Y."/>
            <person name="Tabata S."/>
            <person name="Ida S."/>
            <person name="Kurokawa K."/>
            <person name="Ohta H."/>
        </authorList>
    </citation>
    <scope>NUCLEOTIDE SEQUENCE [LARGE SCALE GENOMIC DNA]</scope>
    <source>
        <strain evidence="2 3">NIES-2285</strain>
    </source>
</reference>